<keyword evidence="1" id="KW-0812">Transmembrane</keyword>
<keyword evidence="3" id="KW-1185">Reference proteome</keyword>
<evidence type="ECO:0000313" key="2">
    <source>
        <dbReference type="EMBL" id="SMO93118.1"/>
    </source>
</evidence>
<feature type="transmembrane region" description="Helical" evidence="1">
    <location>
        <begin position="61"/>
        <end position="83"/>
    </location>
</feature>
<accession>A0A521FAB7</accession>
<dbReference type="EMBL" id="FXTO01000026">
    <property type="protein sequence ID" value="SMO93118.1"/>
    <property type="molecule type" value="Genomic_DNA"/>
</dbReference>
<dbReference type="Proteomes" id="UP000316030">
    <property type="component" value="Unassembled WGS sequence"/>
</dbReference>
<feature type="transmembrane region" description="Helical" evidence="1">
    <location>
        <begin position="20"/>
        <end position="41"/>
    </location>
</feature>
<gene>
    <name evidence="2" type="ORF">SAMN06265173_1266</name>
</gene>
<keyword evidence="1" id="KW-0472">Membrane</keyword>
<keyword evidence="1" id="KW-1133">Transmembrane helix</keyword>
<protein>
    <submittedName>
        <fullName evidence="2">Uncharacterized protein</fullName>
    </submittedName>
</protein>
<name>A0A521FAB7_9RHOB</name>
<dbReference type="AlphaFoldDB" id="A0A521FAB7"/>
<feature type="transmembrane region" description="Helical" evidence="1">
    <location>
        <begin position="185"/>
        <end position="204"/>
    </location>
</feature>
<proteinExistence type="predicted"/>
<feature type="transmembrane region" description="Helical" evidence="1">
    <location>
        <begin position="120"/>
        <end position="148"/>
    </location>
</feature>
<evidence type="ECO:0000313" key="3">
    <source>
        <dbReference type="Proteomes" id="UP000316030"/>
    </source>
</evidence>
<evidence type="ECO:0000256" key="1">
    <source>
        <dbReference type="SAM" id="Phobius"/>
    </source>
</evidence>
<sequence>MDIALIESALRRYRGSVQVVIAIASIATAYTIFFIGFFSRTPFSHIIIMGAWSTSGILLEVSAKLVLALLCGRLVFYFAYGILRNTKLTSTLINEFLGNSKKSRILQIYLTRLIRKRSNLISFCIGIFLFSMFALNGLHVVVTTLLAILIVPNLLYPLFFRPAHFLSMSFSLFPKRPTGISEDRWISYWLSCLSLIAAAFFYYFGQSLFHARANTFQTLNTERVSIVGSIIAVNGNGVLFLVRNSGVEDWRYSERDYTFYPFSAIESISDKVQK</sequence>
<reference evidence="2 3" key="1">
    <citation type="submission" date="2017-05" db="EMBL/GenBank/DDBJ databases">
        <authorList>
            <person name="Varghese N."/>
            <person name="Submissions S."/>
        </authorList>
    </citation>
    <scope>NUCLEOTIDE SEQUENCE [LARGE SCALE GENOMIC DNA]</scope>
    <source>
        <strain evidence="2 3">DSM 29506</strain>
    </source>
</reference>
<feature type="transmembrane region" description="Helical" evidence="1">
    <location>
        <begin position="224"/>
        <end position="242"/>
    </location>
</feature>
<organism evidence="2 3">
    <name type="scientific">Thalassovita litoralis</name>
    <dbReference type="NCBI Taxonomy" id="1010611"/>
    <lineage>
        <taxon>Bacteria</taxon>
        <taxon>Pseudomonadati</taxon>
        <taxon>Pseudomonadota</taxon>
        <taxon>Alphaproteobacteria</taxon>
        <taxon>Rhodobacterales</taxon>
        <taxon>Roseobacteraceae</taxon>
        <taxon>Thalassovita</taxon>
    </lineage>
</organism>